<dbReference type="Pfam" id="PF06487">
    <property type="entry name" value="SAP18"/>
    <property type="match status" value="1"/>
</dbReference>
<dbReference type="AlphaFoldDB" id="A0A2P2M2W5"/>
<dbReference type="GO" id="GO:0003714">
    <property type="term" value="F:transcription corepressor activity"/>
    <property type="evidence" value="ECO:0007669"/>
    <property type="project" value="TreeGrafter"/>
</dbReference>
<keyword evidence="2" id="KW-0678">Repressor</keyword>
<evidence type="ECO:0000256" key="6">
    <source>
        <dbReference type="SAM" id="MobiDB-lite"/>
    </source>
</evidence>
<keyword evidence="4" id="KW-0804">Transcription</keyword>
<dbReference type="EMBL" id="GGEC01044082">
    <property type="protein sequence ID" value="MBX24566.1"/>
    <property type="molecule type" value="Transcribed_RNA"/>
</dbReference>
<reference evidence="7" key="1">
    <citation type="submission" date="2018-02" db="EMBL/GenBank/DDBJ databases">
        <title>Rhizophora mucronata_Transcriptome.</title>
        <authorList>
            <person name="Meera S.P."/>
            <person name="Sreeshan A."/>
            <person name="Augustine A."/>
        </authorList>
    </citation>
    <scope>NUCLEOTIDE SEQUENCE</scope>
    <source>
        <tissue evidence="7">Leaf</tissue>
    </source>
</reference>
<dbReference type="PANTHER" id="PTHR13082:SF4">
    <property type="entry name" value="DEACETYLASE COMPLEX SUBUNIT SAP18, PUTATIVE-RELATED"/>
    <property type="match status" value="1"/>
</dbReference>
<feature type="region of interest" description="Disordered" evidence="6">
    <location>
        <begin position="1"/>
        <end position="45"/>
    </location>
</feature>
<organism evidence="7">
    <name type="scientific">Rhizophora mucronata</name>
    <name type="common">Asiatic mangrove</name>
    <dbReference type="NCBI Taxonomy" id="61149"/>
    <lineage>
        <taxon>Eukaryota</taxon>
        <taxon>Viridiplantae</taxon>
        <taxon>Streptophyta</taxon>
        <taxon>Embryophyta</taxon>
        <taxon>Tracheophyta</taxon>
        <taxon>Spermatophyta</taxon>
        <taxon>Magnoliopsida</taxon>
        <taxon>eudicotyledons</taxon>
        <taxon>Gunneridae</taxon>
        <taxon>Pentapetalae</taxon>
        <taxon>rosids</taxon>
        <taxon>fabids</taxon>
        <taxon>Malpighiales</taxon>
        <taxon>Rhizophoraceae</taxon>
        <taxon>Rhizophora</taxon>
    </lineage>
</organism>
<evidence type="ECO:0000313" key="7">
    <source>
        <dbReference type="EMBL" id="MBX24565.1"/>
    </source>
</evidence>
<comment type="similarity">
    <text evidence="1">Belongs to the SAP18 family.</text>
</comment>
<protein>
    <recommendedName>
        <fullName evidence="5">18 kDa Sin3-associated polypeptide</fullName>
    </recommendedName>
</protein>
<dbReference type="EMBL" id="GGEC01044077">
    <property type="protein sequence ID" value="MBX24561.1"/>
    <property type="molecule type" value="Transcribed_RNA"/>
</dbReference>
<keyword evidence="3" id="KW-0805">Transcription regulation</keyword>
<dbReference type="EMBL" id="GGEC01044079">
    <property type="protein sequence ID" value="MBX24563.1"/>
    <property type="molecule type" value="Transcribed_RNA"/>
</dbReference>
<dbReference type="GO" id="GO:0005634">
    <property type="term" value="C:nucleus"/>
    <property type="evidence" value="ECO:0007669"/>
    <property type="project" value="TreeGrafter"/>
</dbReference>
<accession>A0A2P2M2W5</accession>
<dbReference type="PANTHER" id="PTHR13082">
    <property type="entry name" value="SAP18"/>
    <property type="match status" value="1"/>
</dbReference>
<dbReference type="EMBL" id="GGEC01044081">
    <property type="protein sequence ID" value="MBX24565.1"/>
    <property type="molecule type" value="Transcribed_RNA"/>
</dbReference>
<feature type="compositionally biased region" description="Pro residues" evidence="6">
    <location>
        <begin position="12"/>
        <end position="38"/>
    </location>
</feature>
<evidence type="ECO:0000256" key="3">
    <source>
        <dbReference type="ARBA" id="ARBA00023015"/>
    </source>
</evidence>
<dbReference type="EMBL" id="GGEC01044086">
    <property type="protein sequence ID" value="MBX24570.1"/>
    <property type="molecule type" value="Transcribed_RNA"/>
</dbReference>
<dbReference type="InterPro" id="IPR010516">
    <property type="entry name" value="SAP18"/>
</dbReference>
<dbReference type="EMBL" id="GGEC01044080">
    <property type="protein sequence ID" value="MBX24564.1"/>
    <property type="molecule type" value="Transcribed_RNA"/>
</dbReference>
<dbReference type="Gene3D" id="3.10.20.550">
    <property type="entry name" value="ASAP complex, SAP18 subunit"/>
    <property type="match status" value="1"/>
</dbReference>
<dbReference type="InterPro" id="IPR042534">
    <property type="entry name" value="SAP18_sf"/>
</dbReference>
<sequence>MAAAAAASSQQHPPPPPPPQSRPLAPPNRNHPPLPPARARPEPIDREKTCPLLLRVFTKIGGHHKAEDFAMRGKEPKDEVQIYTWKDATLHELTDLVKEVALEARRRNARLSFALVFPDKHGRFVVRTVGMTHSVGRRPDDMKTLGELSFQIGDYLDVAIL</sequence>
<evidence type="ECO:0000256" key="1">
    <source>
        <dbReference type="ARBA" id="ARBA00009143"/>
    </source>
</evidence>
<feature type="compositionally biased region" description="Low complexity" evidence="6">
    <location>
        <begin position="1"/>
        <end position="11"/>
    </location>
</feature>
<evidence type="ECO:0000256" key="4">
    <source>
        <dbReference type="ARBA" id="ARBA00023163"/>
    </source>
</evidence>
<dbReference type="FunFam" id="3.10.20.550:FF:000001">
    <property type="entry name" value="Histone deacetylase complex subunit SAP18"/>
    <property type="match status" value="1"/>
</dbReference>
<evidence type="ECO:0000256" key="2">
    <source>
        <dbReference type="ARBA" id="ARBA00022491"/>
    </source>
</evidence>
<evidence type="ECO:0000256" key="5">
    <source>
        <dbReference type="ARBA" id="ARBA00030511"/>
    </source>
</evidence>
<name>A0A2P2M2W5_RHIMU</name>
<proteinExistence type="inferred from homology"/>